<feature type="region of interest" description="Disordered" evidence="1">
    <location>
        <begin position="1"/>
        <end position="28"/>
    </location>
</feature>
<protein>
    <submittedName>
        <fullName evidence="2">Uncharacterized protein</fullName>
    </submittedName>
</protein>
<dbReference type="Proteomes" id="UP000650833">
    <property type="component" value="Unassembled WGS sequence"/>
</dbReference>
<reference evidence="2" key="1">
    <citation type="submission" date="2020-12" db="EMBL/GenBank/DDBJ databases">
        <title>Metabolic potential, ecology and presence of endohyphal bacteria is reflected in genomic diversity of Mucoromycotina.</title>
        <authorList>
            <person name="Muszewska A."/>
            <person name="Okrasinska A."/>
            <person name="Steczkiewicz K."/>
            <person name="Drgas O."/>
            <person name="Orlowska M."/>
            <person name="Perlinska-Lenart U."/>
            <person name="Aleksandrzak-Piekarczyk T."/>
            <person name="Szatraj K."/>
            <person name="Zielenkiewicz U."/>
            <person name="Pilsyk S."/>
            <person name="Malc E."/>
            <person name="Mieczkowski P."/>
            <person name="Kruszewska J.S."/>
            <person name="Biernat P."/>
            <person name="Pawlowska J."/>
        </authorList>
    </citation>
    <scope>NUCLEOTIDE SEQUENCE</scope>
    <source>
        <strain evidence="2">CBS 226.32</strain>
    </source>
</reference>
<keyword evidence="3" id="KW-1185">Reference proteome</keyword>
<feature type="compositionally biased region" description="Low complexity" evidence="1">
    <location>
        <begin position="1"/>
        <end position="21"/>
    </location>
</feature>
<gene>
    <name evidence="2" type="ORF">INT46_004286</name>
</gene>
<comment type="caution">
    <text evidence="2">The sequence shown here is derived from an EMBL/GenBank/DDBJ whole genome shotgun (WGS) entry which is preliminary data.</text>
</comment>
<evidence type="ECO:0000256" key="1">
    <source>
        <dbReference type="SAM" id="MobiDB-lite"/>
    </source>
</evidence>
<accession>A0A8H7QNM4</accession>
<sequence>MSTSGSSSSSTPGGIGLPTSGDIDSSSNADDIVISYSDKADDNDRFYNLLHKTKQPKKTSSSRSVSSSSLRSIDGRSSSEVVDSETSSFSHGDPSHTADIGEYIVFDALKFY</sequence>
<evidence type="ECO:0000313" key="3">
    <source>
        <dbReference type="Proteomes" id="UP000650833"/>
    </source>
</evidence>
<feature type="region of interest" description="Disordered" evidence="1">
    <location>
        <begin position="51"/>
        <end position="98"/>
    </location>
</feature>
<dbReference type="AlphaFoldDB" id="A0A8H7QNM4"/>
<organism evidence="2 3">
    <name type="scientific">Mucor plumbeus</name>
    <dbReference type="NCBI Taxonomy" id="97098"/>
    <lineage>
        <taxon>Eukaryota</taxon>
        <taxon>Fungi</taxon>
        <taxon>Fungi incertae sedis</taxon>
        <taxon>Mucoromycota</taxon>
        <taxon>Mucoromycotina</taxon>
        <taxon>Mucoromycetes</taxon>
        <taxon>Mucorales</taxon>
        <taxon>Mucorineae</taxon>
        <taxon>Mucoraceae</taxon>
        <taxon>Mucor</taxon>
    </lineage>
</organism>
<name>A0A8H7QNM4_9FUNG</name>
<feature type="compositionally biased region" description="Low complexity" evidence="1">
    <location>
        <begin position="61"/>
        <end position="90"/>
    </location>
</feature>
<evidence type="ECO:0000313" key="2">
    <source>
        <dbReference type="EMBL" id="KAG2194863.1"/>
    </source>
</evidence>
<proteinExistence type="predicted"/>
<dbReference type="EMBL" id="JAEPRC010000560">
    <property type="protein sequence ID" value="KAG2194863.1"/>
    <property type="molecule type" value="Genomic_DNA"/>
</dbReference>